<keyword evidence="8" id="KW-1185">Reference proteome</keyword>
<dbReference type="GO" id="GO:0006488">
    <property type="term" value="P:dolichol-linked oligosaccharide biosynthetic process"/>
    <property type="evidence" value="ECO:0007669"/>
    <property type="project" value="InterPro"/>
</dbReference>
<evidence type="ECO:0000259" key="6">
    <source>
        <dbReference type="Pfam" id="PF04101"/>
    </source>
</evidence>
<protein>
    <submittedName>
        <fullName evidence="7">UDP-N-acetylglucosamine transferase subunit ALG13</fullName>
    </submittedName>
</protein>
<sequence length="160" mass="18338">MIFVTLGNQNFSFKRLIKSIDRLVKTDVINEEIIVQCGYTIYDSDSLKLISFMDKDSFMESISKARFIISHAGTGSIISCLKKNKKVIVAPRRKIYGEHIDDHQLEIAKTFENKNLIIGLKEDFSDLPEKILSLNTIKLDQFVSNNHNFNIDLIKLIDSI</sequence>
<dbReference type="NCBIfam" id="NF041548">
    <property type="entry name" value="PssE"/>
    <property type="match status" value="1"/>
</dbReference>
<dbReference type="PANTHER" id="PTHR12867">
    <property type="entry name" value="GLYCOSYL TRANSFERASE-RELATED"/>
    <property type="match status" value="1"/>
</dbReference>
<gene>
    <name evidence="7" type="ORF">SAMN05421797_101476</name>
</gene>
<dbReference type="OrthoDB" id="9814973at2"/>
<proteinExistence type="inferred from homology"/>
<keyword evidence="5" id="KW-0256">Endoplasmic reticulum</keyword>
<feature type="domain" description="Glycosyl transferase family 28 C-terminal" evidence="6">
    <location>
        <begin position="1"/>
        <end position="144"/>
    </location>
</feature>
<evidence type="ECO:0000256" key="5">
    <source>
        <dbReference type="ARBA" id="ARBA00022824"/>
    </source>
</evidence>
<dbReference type="InterPro" id="IPR048097">
    <property type="entry name" value="Cps14G-like"/>
</dbReference>
<evidence type="ECO:0000256" key="4">
    <source>
        <dbReference type="ARBA" id="ARBA00022679"/>
    </source>
</evidence>
<dbReference type="RefSeq" id="WP_076546710.1">
    <property type="nucleotide sequence ID" value="NZ_FTMA01000001.1"/>
</dbReference>
<dbReference type="AlphaFoldDB" id="A0A1N6PJA5"/>
<dbReference type="GO" id="GO:0016758">
    <property type="term" value="F:hexosyltransferase activity"/>
    <property type="evidence" value="ECO:0007669"/>
    <property type="project" value="InterPro"/>
</dbReference>
<organism evidence="7 8">
    <name type="scientific">Maribacter ulvicola</name>
    <dbReference type="NCBI Taxonomy" id="228959"/>
    <lineage>
        <taxon>Bacteria</taxon>
        <taxon>Pseudomonadati</taxon>
        <taxon>Bacteroidota</taxon>
        <taxon>Flavobacteriia</taxon>
        <taxon>Flavobacteriales</taxon>
        <taxon>Flavobacteriaceae</taxon>
        <taxon>Maribacter</taxon>
    </lineage>
</organism>
<dbReference type="EMBL" id="FTMA01000001">
    <property type="protein sequence ID" value="SIQ04444.1"/>
    <property type="molecule type" value="Genomic_DNA"/>
</dbReference>
<accession>A0A1N6PJA5</accession>
<evidence type="ECO:0000313" key="8">
    <source>
        <dbReference type="Proteomes" id="UP000186953"/>
    </source>
</evidence>
<dbReference type="Proteomes" id="UP000186953">
    <property type="component" value="Unassembled WGS sequence"/>
</dbReference>
<keyword evidence="3" id="KW-0328">Glycosyltransferase</keyword>
<reference evidence="8" key="1">
    <citation type="submission" date="2017-01" db="EMBL/GenBank/DDBJ databases">
        <authorList>
            <person name="Varghese N."/>
            <person name="Submissions S."/>
        </authorList>
    </citation>
    <scope>NUCLEOTIDE SEQUENCE [LARGE SCALE GENOMIC DNA]</scope>
    <source>
        <strain evidence="8">DSM 15366</strain>
    </source>
</reference>
<evidence type="ECO:0000256" key="1">
    <source>
        <dbReference type="ARBA" id="ARBA00004240"/>
    </source>
</evidence>
<evidence type="ECO:0000313" key="7">
    <source>
        <dbReference type="EMBL" id="SIQ04444.1"/>
    </source>
</evidence>
<evidence type="ECO:0000256" key="3">
    <source>
        <dbReference type="ARBA" id="ARBA00022676"/>
    </source>
</evidence>
<dbReference type="InterPro" id="IPR039042">
    <property type="entry name" value="Alg13-like"/>
</dbReference>
<dbReference type="InterPro" id="IPR007235">
    <property type="entry name" value="Glyco_trans_28_C"/>
</dbReference>
<keyword evidence="4 7" id="KW-0808">Transferase</keyword>
<name>A0A1N6PJA5_9FLAO</name>
<comment type="similarity">
    <text evidence="2">Belongs to the glycosyltransferase 28 family.</text>
</comment>
<dbReference type="Pfam" id="PF04101">
    <property type="entry name" value="Glyco_tran_28_C"/>
    <property type="match status" value="1"/>
</dbReference>
<comment type="subcellular location">
    <subcellularLocation>
        <location evidence="1">Endoplasmic reticulum</location>
    </subcellularLocation>
</comment>
<dbReference type="STRING" id="228959.SAMN05421797_101476"/>
<evidence type="ECO:0000256" key="2">
    <source>
        <dbReference type="ARBA" id="ARBA00006962"/>
    </source>
</evidence>
<dbReference type="Gene3D" id="3.40.50.2000">
    <property type="entry name" value="Glycogen Phosphorylase B"/>
    <property type="match status" value="1"/>
</dbReference>
<dbReference type="PANTHER" id="PTHR12867:SF6">
    <property type="entry name" value="N-ACETYLGLUCOSAMINYLDIPHOSPHODOLICHOL N-ACETYLGLUCOSAMINYLTRANSFERASE"/>
    <property type="match status" value="1"/>
</dbReference>